<dbReference type="EMBL" id="MU857758">
    <property type="protein sequence ID" value="KAK4244094.1"/>
    <property type="molecule type" value="Genomic_DNA"/>
</dbReference>
<evidence type="ECO:0000313" key="3">
    <source>
        <dbReference type="Proteomes" id="UP001303647"/>
    </source>
</evidence>
<keyword evidence="3" id="KW-1185">Reference proteome</keyword>
<dbReference type="AlphaFoldDB" id="A0AAN7CL63"/>
<feature type="signal peptide" evidence="1">
    <location>
        <begin position="1"/>
        <end position="18"/>
    </location>
</feature>
<organism evidence="2 3">
    <name type="scientific">Corynascus novoguineensis</name>
    <dbReference type="NCBI Taxonomy" id="1126955"/>
    <lineage>
        <taxon>Eukaryota</taxon>
        <taxon>Fungi</taxon>
        <taxon>Dikarya</taxon>
        <taxon>Ascomycota</taxon>
        <taxon>Pezizomycotina</taxon>
        <taxon>Sordariomycetes</taxon>
        <taxon>Sordariomycetidae</taxon>
        <taxon>Sordariales</taxon>
        <taxon>Chaetomiaceae</taxon>
        <taxon>Corynascus</taxon>
    </lineage>
</organism>
<reference evidence="2" key="2">
    <citation type="submission" date="2023-05" db="EMBL/GenBank/DDBJ databases">
        <authorList>
            <consortium name="Lawrence Berkeley National Laboratory"/>
            <person name="Steindorff A."/>
            <person name="Hensen N."/>
            <person name="Bonometti L."/>
            <person name="Westerberg I."/>
            <person name="Brannstrom I.O."/>
            <person name="Guillou S."/>
            <person name="Cros-Aarteil S."/>
            <person name="Calhoun S."/>
            <person name="Haridas S."/>
            <person name="Kuo A."/>
            <person name="Mondo S."/>
            <person name="Pangilinan J."/>
            <person name="Riley R."/>
            <person name="Labutti K."/>
            <person name="Andreopoulos B."/>
            <person name="Lipzen A."/>
            <person name="Chen C."/>
            <person name="Yanf M."/>
            <person name="Daum C."/>
            <person name="Ng V."/>
            <person name="Clum A."/>
            <person name="Ohm R."/>
            <person name="Martin F."/>
            <person name="Silar P."/>
            <person name="Natvig D."/>
            <person name="Lalanne C."/>
            <person name="Gautier V."/>
            <person name="Ament-Velasquez S.L."/>
            <person name="Kruys A."/>
            <person name="Hutchinson M.I."/>
            <person name="Powell A.J."/>
            <person name="Barry K."/>
            <person name="Miller A.N."/>
            <person name="Grigoriev I.V."/>
            <person name="Debuchy R."/>
            <person name="Gladieux P."/>
            <person name="Thoren M.H."/>
            <person name="Johannesson H."/>
        </authorList>
    </citation>
    <scope>NUCLEOTIDE SEQUENCE</scope>
    <source>
        <strain evidence="2">CBS 359.72</strain>
    </source>
</reference>
<dbReference type="Proteomes" id="UP001303647">
    <property type="component" value="Unassembled WGS sequence"/>
</dbReference>
<feature type="chain" id="PRO_5042861878" evidence="1">
    <location>
        <begin position="19"/>
        <end position="241"/>
    </location>
</feature>
<evidence type="ECO:0000313" key="2">
    <source>
        <dbReference type="EMBL" id="KAK4244094.1"/>
    </source>
</evidence>
<protein>
    <submittedName>
        <fullName evidence="2">Uncharacterized protein</fullName>
    </submittedName>
</protein>
<accession>A0AAN7CL63</accession>
<comment type="caution">
    <text evidence="2">The sequence shown here is derived from an EMBL/GenBank/DDBJ whole genome shotgun (WGS) entry which is preliminary data.</text>
</comment>
<evidence type="ECO:0000256" key="1">
    <source>
        <dbReference type="SAM" id="SignalP"/>
    </source>
</evidence>
<proteinExistence type="predicted"/>
<reference evidence="2" key="1">
    <citation type="journal article" date="2023" name="Mol. Phylogenet. Evol.">
        <title>Genome-scale phylogeny and comparative genomics of the fungal order Sordariales.</title>
        <authorList>
            <person name="Hensen N."/>
            <person name="Bonometti L."/>
            <person name="Westerberg I."/>
            <person name="Brannstrom I.O."/>
            <person name="Guillou S."/>
            <person name="Cros-Aarteil S."/>
            <person name="Calhoun S."/>
            <person name="Haridas S."/>
            <person name="Kuo A."/>
            <person name="Mondo S."/>
            <person name="Pangilinan J."/>
            <person name="Riley R."/>
            <person name="LaButti K."/>
            <person name="Andreopoulos B."/>
            <person name="Lipzen A."/>
            <person name="Chen C."/>
            <person name="Yan M."/>
            <person name="Daum C."/>
            <person name="Ng V."/>
            <person name="Clum A."/>
            <person name="Steindorff A."/>
            <person name="Ohm R.A."/>
            <person name="Martin F."/>
            <person name="Silar P."/>
            <person name="Natvig D.O."/>
            <person name="Lalanne C."/>
            <person name="Gautier V."/>
            <person name="Ament-Velasquez S.L."/>
            <person name="Kruys A."/>
            <person name="Hutchinson M.I."/>
            <person name="Powell A.J."/>
            <person name="Barry K."/>
            <person name="Miller A.N."/>
            <person name="Grigoriev I.V."/>
            <person name="Debuchy R."/>
            <person name="Gladieux P."/>
            <person name="Hiltunen Thoren M."/>
            <person name="Johannesson H."/>
        </authorList>
    </citation>
    <scope>NUCLEOTIDE SEQUENCE</scope>
    <source>
        <strain evidence="2">CBS 359.72</strain>
    </source>
</reference>
<name>A0AAN7CL63_9PEZI</name>
<keyword evidence="1" id="KW-0732">Signal</keyword>
<gene>
    <name evidence="2" type="ORF">C7999DRAFT_17618</name>
</gene>
<sequence length="241" mass="25449">MALLTLLLLSTVAQLSAGNPHYLRPAPENREAFDIGHDSPAADRADLQPLANRGCTKTVSTTYGYPCSWDGTTTEYTSTTVLFQYIDCHGCDNVQVDEEWYYCPNQPVSATLWAGAPTTSWSTICQPSAAVAQRAEVDALTTTTSGNPFPTPTIEPGPRRVRNPGDGFEPAACPTTLVIQPERSAGKTLTTYASFTTSTVAVDCAGCDLVVSTALAGYGPPGAFETTATFPVGTVTSYACS</sequence>